<evidence type="ECO:0000313" key="7">
    <source>
        <dbReference type="EMBL" id="KAE8687421.1"/>
    </source>
</evidence>
<evidence type="ECO:0000256" key="5">
    <source>
        <dbReference type="ARBA" id="ARBA00022729"/>
    </source>
</evidence>
<organism evidence="7 8">
    <name type="scientific">Hibiscus syriacus</name>
    <name type="common">Rose of Sharon</name>
    <dbReference type="NCBI Taxonomy" id="106335"/>
    <lineage>
        <taxon>Eukaryota</taxon>
        <taxon>Viridiplantae</taxon>
        <taxon>Streptophyta</taxon>
        <taxon>Embryophyta</taxon>
        <taxon>Tracheophyta</taxon>
        <taxon>Spermatophyta</taxon>
        <taxon>Magnoliopsida</taxon>
        <taxon>eudicotyledons</taxon>
        <taxon>Gunneridae</taxon>
        <taxon>Pentapetalae</taxon>
        <taxon>rosids</taxon>
        <taxon>malvids</taxon>
        <taxon>Malvales</taxon>
        <taxon>Malvaceae</taxon>
        <taxon>Malvoideae</taxon>
        <taxon>Hibiscus</taxon>
    </lineage>
</organism>
<reference evidence="7" key="1">
    <citation type="submission" date="2019-09" db="EMBL/GenBank/DDBJ databases">
        <title>Draft genome information of white flower Hibiscus syriacus.</title>
        <authorList>
            <person name="Kim Y.-M."/>
        </authorList>
    </citation>
    <scope>NUCLEOTIDE SEQUENCE [LARGE SCALE GENOMIC DNA]</scope>
    <source>
        <strain evidence="7">YM2019G1</strain>
    </source>
</reference>
<dbReference type="GO" id="GO:0060320">
    <property type="term" value="P:rejection of self pollen"/>
    <property type="evidence" value="ECO:0007669"/>
    <property type="project" value="UniProtKB-KW"/>
</dbReference>
<feature type="signal peptide" evidence="6">
    <location>
        <begin position="1"/>
        <end position="21"/>
    </location>
</feature>
<proteinExistence type="inferred from homology"/>
<evidence type="ECO:0000256" key="6">
    <source>
        <dbReference type="RuleBase" id="RU367044"/>
    </source>
</evidence>
<dbReference type="PANTHER" id="PTHR31232">
    <property type="match status" value="1"/>
</dbReference>
<dbReference type="Pfam" id="PF05938">
    <property type="entry name" value="Self-incomp_S1"/>
    <property type="match status" value="1"/>
</dbReference>
<comment type="caution">
    <text evidence="7">The sequence shown here is derived from an EMBL/GenBank/DDBJ whole genome shotgun (WGS) entry which is preliminary data.</text>
</comment>
<dbReference type="GO" id="GO:0005576">
    <property type="term" value="C:extracellular region"/>
    <property type="evidence" value="ECO:0007669"/>
    <property type="project" value="UniProtKB-SubCell"/>
</dbReference>
<accession>A0A6A2Z5Z1</accession>
<evidence type="ECO:0000256" key="2">
    <source>
        <dbReference type="ARBA" id="ARBA00005581"/>
    </source>
</evidence>
<gene>
    <name evidence="7" type="ORF">F3Y22_tig00111022pilonHSYRG00714</name>
</gene>
<dbReference type="EMBL" id="VEPZ02001205">
    <property type="protein sequence ID" value="KAE8687421.1"/>
    <property type="molecule type" value="Genomic_DNA"/>
</dbReference>
<keyword evidence="8" id="KW-1185">Reference proteome</keyword>
<comment type="subcellular location">
    <subcellularLocation>
        <location evidence="1 6">Secreted</location>
    </subcellularLocation>
</comment>
<dbReference type="AlphaFoldDB" id="A0A6A2Z5Z1"/>
<evidence type="ECO:0000256" key="3">
    <source>
        <dbReference type="ARBA" id="ARBA00022471"/>
    </source>
</evidence>
<keyword evidence="5 6" id="KW-0732">Signal</keyword>
<dbReference type="InterPro" id="IPR010264">
    <property type="entry name" value="Self-incomp_S1"/>
</dbReference>
<sequence>MNPKPITCLLLLSLLLVVSEAFSLIPHKADVLIYNDLGYGTDLTLHCKSKNDDMGEQHLGYRNYFEFRFRPSIFMNTLFYCSF</sequence>
<evidence type="ECO:0000256" key="1">
    <source>
        <dbReference type="ARBA" id="ARBA00004613"/>
    </source>
</evidence>
<evidence type="ECO:0000313" key="8">
    <source>
        <dbReference type="Proteomes" id="UP000436088"/>
    </source>
</evidence>
<evidence type="ECO:0000256" key="4">
    <source>
        <dbReference type="ARBA" id="ARBA00022525"/>
    </source>
</evidence>
<keyword evidence="3 6" id="KW-0713">Self-incompatibility</keyword>
<protein>
    <recommendedName>
        <fullName evidence="6">S-protein homolog</fullName>
    </recommendedName>
</protein>
<keyword evidence="4 6" id="KW-0964">Secreted</keyword>
<dbReference type="PANTHER" id="PTHR31232:SF43">
    <property type="entry name" value="S-PROTEIN HOMOLOG 29-RELATED"/>
    <property type="match status" value="1"/>
</dbReference>
<name>A0A6A2Z5Z1_HIBSY</name>
<comment type="similarity">
    <text evidence="2 6">Belongs to the plant self-incompatibility (S1) protein family.</text>
</comment>
<feature type="chain" id="PRO_5025716037" description="S-protein homolog" evidence="6">
    <location>
        <begin position="22"/>
        <end position="83"/>
    </location>
</feature>
<dbReference type="Proteomes" id="UP000436088">
    <property type="component" value="Unassembled WGS sequence"/>
</dbReference>